<feature type="compositionally biased region" description="Basic and acidic residues" evidence="3">
    <location>
        <begin position="261"/>
        <end position="288"/>
    </location>
</feature>
<protein>
    <submittedName>
        <fullName evidence="5">RluA family pseudouridine synthase</fullName>
    </submittedName>
</protein>
<sequence>MRKEQRFHVVFEDRWLIVVDKSARLLTVPTDRREDDTLVDLLDRYLSRSSGGKRRGAPRRDRERYSRDSRPLRARAVEVVHRLDRDTSGLIIFAKDPDTADALRAQFRDHSADRIYLALVSGLVEKDEGTFDTYMATNSGLHRYSTTKRGAGERAITHYRVRMRGTDMTAVDVKLETGRRNQIRVHFAEAGHPVLGDRRYGKAGEAHPHWPPSRLALHAWVLTLNHPATGERIRWESQLPTLFRSFMTRQEQRARSRSKARRAEGRENEERESEARGNDARRNEVRGREGRRKAGPASEGQTTTRRRKPSSN</sequence>
<dbReference type="PANTHER" id="PTHR21600:SF44">
    <property type="entry name" value="RIBOSOMAL LARGE SUBUNIT PSEUDOURIDINE SYNTHASE D"/>
    <property type="match status" value="1"/>
</dbReference>
<dbReference type="GO" id="GO:0003723">
    <property type="term" value="F:RNA binding"/>
    <property type="evidence" value="ECO:0007669"/>
    <property type="project" value="InterPro"/>
</dbReference>
<dbReference type="PANTHER" id="PTHR21600">
    <property type="entry name" value="MITOCHONDRIAL RNA PSEUDOURIDINE SYNTHASE"/>
    <property type="match status" value="1"/>
</dbReference>
<dbReference type="InterPro" id="IPR050188">
    <property type="entry name" value="RluA_PseudoU_synthase"/>
</dbReference>
<keyword evidence="2" id="KW-0413">Isomerase</keyword>
<gene>
    <name evidence="5" type="ORF">KDA27_17980</name>
</gene>
<feature type="region of interest" description="Disordered" evidence="3">
    <location>
        <begin position="49"/>
        <end position="68"/>
    </location>
</feature>
<dbReference type="Gene3D" id="3.30.2350.10">
    <property type="entry name" value="Pseudouridine synthase"/>
    <property type="match status" value="1"/>
</dbReference>
<comment type="similarity">
    <text evidence="1">Belongs to the pseudouridine synthase RluA family.</text>
</comment>
<evidence type="ECO:0000313" key="6">
    <source>
        <dbReference type="Proteomes" id="UP000739538"/>
    </source>
</evidence>
<feature type="region of interest" description="Disordered" evidence="3">
    <location>
        <begin position="249"/>
        <end position="312"/>
    </location>
</feature>
<dbReference type="GO" id="GO:0009982">
    <property type="term" value="F:pseudouridine synthase activity"/>
    <property type="evidence" value="ECO:0007669"/>
    <property type="project" value="InterPro"/>
</dbReference>
<dbReference type="InterPro" id="IPR020103">
    <property type="entry name" value="PsdUridine_synth_cat_dom_sf"/>
</dbReference>
<evidence type="ECO:0000256" key="3">
    <source>
        <dbReference type="SAM" id="MobiDB-lite"/>
    </source>
</evidence>
<evidence type="ECO:0000256" key="2">
    <source>
        <dbReference type="ARBA" id="ARBA00023235"/>
    </source>
</evidence>
<comment type="caution">
    <text evidence="5">The sequence shown here is derived from an EMBL/GenBank/DDBJ whole genome shotgun (WGS) entry which is preliminary data.</text>
</comment>
<dbReference type="Proteomes" id="UP000739538">
    <property type="component" value="Unassembled WGS sequence"/>
</dbReference>
<dbReference type="AlphaFoldDB" id="A0A956NI24"/>
<evidence type="ECO:0000259" key="4">
    <source>
        <dbReference type="Pfam" id="PF00849"/>
    </source>
</evidence>
<accession>A0A956NI24</accession>
<evidence type="ECO:0000313" key="5">
    <source>
        <dbReference type="EMBL" id="MCA9757695.1"/>
    </source>
</evidence>
<dbReference type="EMBL" id="JAGQHS010000113">
    <property type="protein sequence ID" value="MCA9757695.1"/>
    <property type="molecule type" value="Genomic_DNA"/>
</dbReference>
<dbReference type="CDD" id="cd02869">
    <property type="entry name" value="PseudoU_synth_RluA_like"/>
    <property type="match status" value="1"/>
</dbReference>
<reference evidence="5" key="2">
    <citation type="journal article" date="2021" name="Microbiome">
        <title>Successional dynamics and alternative stable states in a saline activated sludge microbial community over 9 years.</title>
        <authorList>
            <person name="Wang Y."/>
            <person name="Ye J."/>
            <person name="Ju F."/>
            <person name="Liu L."/>
            <person name="Boyd J.A."/>
            <person name="Deng Y."/>
            <person name="Parks D.H."/>
            <person name="Jiang X."/>
            <person name="Yin X."/>
            <person name="Woodcroft B.J."/>
            <person name="Tyson G.W."/>
            <person name="Hugenholtz P."/>
            <person name="Polz M.F."/>
            <person name="Zhang T."/>
        </authorList>
    </citation>
    <scope>NUCLEOTIDE SEQUENCE</scope>
    <source>
        <strain evidence="5">HKST-UBA02</strain>
    </source>
</reference>
<dbReference type="InterPro" id="IPR006145">
    <property type="entry name" value="PsdUridine_synth_RsuA/RluA"/>
</dbReference>
<name>A0A956NI24_UNCEI</name>
<feature type="domain" description="Pseudouridine synthase RsuA/RluA-like" evidence="4">
    <location>
        <begin position="16"/>
        <end position="188"/>
    </location>
</feature>
<dbReference type="InterPro" id="IPR006224">
    <property type="entry name" value="PsdUridine_synth_RluA-like_CS"/>
</dbReference>
<dbReference type="PROSITE" id="PS01129">
    <property type="entry name" value="PSI_RLU"/>
    <property type="match status" value="1"/>
</dbReference>
<dbReference type="GO" id="GO:0140098">
    <property type="term" value="F:catalytic activity, acting on RNA"/>
    <property type="evidence" value="ECO:0007669"/>
    <property type="project" value="UniProtKB-ARBA"/>
</dbReference>
<feature type="compositionally biased region" description="Basic and acidic residues" evidence="3">
    <location>
        <begin position="58"/>
        <end position="68"/>
    </location>
</feature>
<organism evidence="5 6">
    <name type="scientific">Eiseniibacteriota bacterium</name>
    <dbReference type="NCBI Taxonomy" id="2212470"/>
    <lineage>
        <taxon>Bacteria</taxon>
        <taxon>Candidatus Eiseniibacteriota</taxon>
    </lineage>
</organism>
<dbReference type="SUPFAM" id="SSF55120">
    <property type="entry name" value="Pseudouridine synthase"/>
    <property type="match status" value="1"/>
</dbReference>
<reference evidence="5" key="1">
    <citation type="submission" date="2020-04" db="EMBL/GenBank/DDBJ databases">
        <authorList>
            <person name="Zhang T."/>
        </authorList>
    </citation>
    <scope>NUCLEOTIDE SEQUENCE</scope>
    <source>
        <strain evidence="5">HKST-UBA02</strain>
    </source>
</reference>
<proteinExistence type="inferred from homology"/>
<dbReference type="Pfam" id="PF00849">
    <property type="entry name" value="PseudoU_synth_2"/>
    <property type="match status" value="1"/>
</dbReference>
<evidence type="ECO:0000256" key="1">
    <source>
        <dbReference type="ARBA" id="ARBA00010876"/>
    </source>
</evidence>
<dbReference type="GO" id="GO:0000455">
    <property type="term" value="P:enzyme-directed rRNA pseudouridine synthesis"/>
    <property type="evidence" value="ECO:0007669"/>
    <property type="project" value="TreeGrafter"/>
</dbReference>